<reference evidence="1" key="2">
    <citation type="submission" date="2023-06" db="EMBL/GenBank/DDBJ databases">
        <authorList>
            <consortium name="Lawrence Berkeley National Laboratory"/>
            <person name="Haridas S."/>
            <person name="Hensen N."/>
            <person name="Bonometti L."/>
            <person name="Westerberg I."/>
            <person name="Brannstrom I.O."/>
            <person name="Guillou S."/>
            <person name="Cros-Aarteil S."/>
            <person name="Calhoun S."/>
            <person name="Kuo A."/>
            <person name="Mondo S."/>
            <person name="Pangilinan J."/>
            <person name="Riley R."/>
            <person name="LaButti K."/>
            <person name="Andreopoulos B."/>
            <person name="Lipzen A."/>
            <person name="Chen C."/>
            <person name="Yanf M."/>
            <person name="Daum C."/>
            <person name="Ng V."/>
            <person name="Clum A."/>
            <person name="Steindorff A."/>
            <person name="Ohm R."/>
            <person name="Martin F."/>
            <person name="Silar P."/>
            <person name="Natvig D."/>
            <person name="Lalanne C."/>
            <person name="Gautier V."/>
            <person name="Ament-velasquez S.L."/>
            <person name="Kruys A."/>
            <person name="Hutchinson M.I."/>
            <person name="Powell A.J."/>
            <person name="Barry K."/>
            <person name="Miller A.N."/>
            <person name="Grigoriev I.V."/>
            <person name="Debuchy R."/>
            <person name="Gladieux P."/>
            <person name="Thoren M.H."/>
            <person name="Johannesson H."/>
        </authorList>
    </citation>
    <scope>NUCLEOTIDE SEQUENCE</scope>
    <source>
        <strain evidence="1">CBS 232.78</strain>
    </source>
</reference>
<proteinExistence type="predicted"/>
<dbReference type="AlphaFoldDB" id="A0AAE0NI51"/>
<evidence type="ECO:0000313" key="2">
    <source>
        <dbReference type="Proteomes" id="UP001285441"/>
    </source>
</evidence>
<sequence>MTYWSLIFPQAMEEFKKMPDAKALRNREPKYNIRSDQTWAAVYHDRFRSKSRHVWRWTTENATETLRAGTRLVPQMDMVTPVVGAIQVILEAAKISAEVRKKSLDAFDDLDGVFSDVEVFLSTFKGEAESPGRRSTLMRGSESLRRGKDYQAEHLESLTSITSESKRLVAEAVKTHIHDFHEYSIVTKPIQQLIHRGQGDIAVAVSSVDFKMNGLSEQTPTIIDQGTQIQVTLNNMLGILSDKHDQEKRRLQQELAVAHNANKYLVGVLRSVLPLPHAQPQYQYHQYQAARQQRSSLSQDELWMLLGMPTDIDAEDMALSEARREHLTLKERARAQQIVVHCQLFQDWIVSPTSSKLLVHGDFFSRAGMLGAATLSLFCTSLAKAFRARPDYLYTSNFDDDYTDRDEEDASSGGVKNTRTRSSTAIRKDPVKRMLKSLMSQLLCDYDFGGAHANLLPPGIDQSLPATTTLFCVIDGIISYEREELEEAMLDALGDILGLTVGKNSGVAAAVKVLLTSPRPTSTVRVAFEEEEEEEEEEGGLDCSSQEVQSWILSMQSLPSLPWTPSEARLNRELGVEDC</sequence>
<reference evidence="1" key="1">
    <citation type="journal article" date="2023" name="Mol. Phylogenet. Evol.">
        <title>Genome-scale phylogeny and comparative genomics of the fungal order Sordariales.</title>
        <authorList>
            <person name="Hensen N."/>
            <person name="Bonometti L."/>
            <person name="Westerberg I."/>
            <person name="Brannstrom I.O."/>
            <person name="Guillou S."/>
            <person name="Cros-Aarteil S."/>
            <person name="Calhoun S."/>
            <person name="Haridas S."/>
            <person name="Kuo A."/>
            <person name="Mondo S."/>
            <person name="Pangilinan J."/>
            <person name="Riley R."/>
            <person name="LaButti K."/>
            <person name="Andreopoulos B."/>
            <person name="Lipzen A."/>
            <person name="Chen C."/>
            <person name="Yan M."/>
            <person name="Daum C."/>
            <person name="Ng V."/>
            <person name="Clum A."/>
            <person name="Steindorff A."/>
            <person name="Ohm R.A."/>
            <person name="Martin F."/>
            <person name="Silar P."/>
            <person name="Natvig D.O."/>
            <person name="Lalanne C."/>
            <person name="Gautier V."/>
            <person name="Ament-Velasquez S.L."/>
            <person name="Kruys A."/>
            <person name="Hutchinson M.I."/>
            <person name="Powell A.J."/>
            <person name="Barry K."/>
            <person name="Miller A.N."/>
            <person name="Grigoriev I.V."/>
            <person name="Debuchy R."/>
            <person name="Gladieux P."/>
            <person name="Hiltunen Thoren M."/>
            <person name="Johannesson H."/>
        </authorList>
    </citation>
    <scope>NUCLEOTIDE SEQUENCE</scope>
    <source>
        <strain evidence="1">CBS 232.78</strain>
    </source>
</reference>
<gene>
    <name evidence="1" type="ORF">B0H63DRAFT_546597</name>
</gene>
<dbReference type="PANTHER" id="PTHR40619">
    <property type="entry name" value="FUNGAL STAND N-TERMINAL GOODBYE DOMAIN-CONTAINING PROTEIN"/>
    <property type="match status" value="1"/>
</dbReference>
<comment type="caution">
    <text evidence="1">The sequence shown here is derived from an EMBL/GenBank/DDBJ whole genome shotgun (WGS) entry which is preliminary data.</text>
</comment>
<evidence type="ECO:0000313" key="1">
    <source>
        <dbReference type="EMBL" id="KAK3381884.1"/>
    </source>
</evidence>
<dbReference type="PANTHER" id="PTHR40619:SF3">
    <property type="entry name" value="FUNGAL STAND N-TERMINAL GOODBYE DOMAIN-CONTAINING PROTEIN"/>
    <property type="match status" value="1"/>
</dbReference>
<keyword evidence="2" id="KW-1185">Reference proteome</keyword>
<dbReference type="Proteomes" id="UP001285441">
    <property type="component" value="Unassembled WGS sequence"/>
</dbReference>
<name>A0AAE0NI51_9PEZI</name>
<organism evidence="1 2">
    <name type="scientific">Podospora didyma</name>
    <dbReference type="NCBI Taxonomy" id="330526"/>
    <lineage>
        <taxon>Eukaryota</taxon>
        <taxon>Fungi</taxon>
        <taxon>Dikarya</taxon>
        <taxon>Ascomycota</taxon>
        <taxon>Pezizomycotina</taxon>
        <taxon>Sordariomycetes</taxon>
        <taxon>Sordariomycetidae</taxon>
        <taxon>Sordariales</taxon>
        <taxon>Podosporaceae</taxon>
        <taxon>Podospora</taxon>
    </lineage>
</organism>
<accession>A0AAE0NI51</accession>
<dbReference type="EMBL" id="JAULSW010000005">
    <property type="protein sequence ID" value="KAK3381884.1"/>
    <property type="molecule type" value="Genomic_DNA"/>
</dbReference>
<protein>
    <submittedName>
        <fullName evidence="1">Uncharacterized protein</fullName>
    </submittedName>
</protein>